<reference evidence="3 4" key="1">
    <citation type="submission" date="2023-03" db="EMBL/GenBank/DDBJ databases">
        <title>Draft genome sequence of Streptomyces sp. RB6PN23 isolated from peat swamp forest in Thailand.</title>
        <authorList>
            <person name="Klaysubun C."/>
            <person name="Duangmal K."/>
        </authorList>
    </citation>
    <scope>NUCLEOTIDE SEQUENCE [LARGE SCALE GENOMIC DNA]</scope>
    <source>
        <strain evidence="3 4">RB6PN23</strain>
    </source>
</reference>
<evidence type="ECO:0000256" key="2">
    <source>
        <dbReference type="SAM" id="SignalP"/>
    </source>
</evidence>
<feature type="region of interest" description="Disordered" evidence="1">
    <location>
        <begin position="29"/>
        <end position="49"/>
    </location>
</feature>
<dbReference type="EMBL" id="JARJBC010000013">
    <property type="protein sequence ID" value="MDF3291530.1"/>
    <property type="molecule type" value="Genomic_DNA"/>
</dbReference>
<feature type="signal peptide" evidence="2">
    <location>
        <begin position="1"/>
        <end position="29"/>
    </location>
</feature>
<evidence type="ECO:0008006" key="5">
    <source>
        <dbReference type="Google" id="ProtNLM"/>
    </source>
</evidence>
<sequence>MTESGTLPRAGRASVAALLVILTAGACSHAPTDSTNTPTSASGSGDSAGIAATPGQLTIHAPGINLAISNAVAHLDNSGSGDLTMAIRNGGDVPEHLAMVAAPDGDHGTLQGSDSDASGSLSTAGILLMPHSTTTFGGSGPDVALRQVHIATGTRLLPLTLQFGVAGLVHLQARVASH</sequence>
<evidence type="ECO:0000256" key="1">
    <source>
        <dbReference type="SAM" id="MobiDB-lite"/>
    </source>
</evidence>
<protein>
    <recommendedName>
        <fullName evidence="5">Copper chaperone PCu(A)C</fullName>
    </recommendedName>
</protein>
<gene>
    <name evidence="3" type="ORF">P3G67_20295</name>
</gene>
<keyword evidence="2" id="KW-0732">Signal</keyword>
<proteinExistence type="predicted"/>
<keyword evidence="4" id="KW-1185">Reference proteome</keyword>
<feature type="compositionally biased region" description="Low complexity" evidence="1">
    <location>
        <begin position="40"/>
        <end position="49"/>
    </location>
</feature>
<organism evidence="3 4">
    <name type="scientific">Streptomyces silvisoli</name>
    <dbReference type="NCBI Taxonomy" id="3034235"/>
    <lineage>
        <taxon>Bacteria</taxon>
        <taxon>Bacillati</taxon>
        <taxon>Actinomycetota</taxon>
        <taxon>Actinomycetes</taxon>
        <taxon>Kitasatosporales</taxon>
        <taxon>Streptomycetaceae</taxon>
        <taxon>Streptomyces</taxon>
    </lineage>
</organism>
<evidence type="ECO:0000313" key="4">
    <source>
        <dbReference type="Proteomes" id="UP001216579"/>
    </source>
</evidence>
<name>A0ABT5ZNX3_9ACTN</name>
<feature type="chain" id="PRO_5046115318" description="Copper chaperone PCu(A)C" evidence="2">
    <location>
        <begin position="30"/>
        <end position="178"/>
    </location>
</feature>
<accession>A0ABT5ZNX3</accession>
<dbReference type="RefSeq" id="WP_276094712.1">
    <property type="nucleotide sequence ID" value="NZ_JARJBC010000013.1"/>
</dbReference>
<evidence type="ECO:0000313" key="3">
    <source>
        <dbReference type="EMBL" id="MDF3291530.1"/>
    </source>
</evidence>
<dbReference type="Proteomes" id="UP001216579">
    <property type="component" value="Unassembled WGS sequence"/>
</dbReference>
<comment type="caution">
    <text evidence="3">The sequence shown here is derived from an EMBL/GenBank/DDBJ whole genome shotgun (WGS) entry which is preliminary data.</text>
</comment>